<proteinExistence type="predicted"/>
<organism evidence="1 2">
    <name type="scientific">Luteimonas fraxinea</name>
    <dbReference type="NCBI Taxonomy" id="2901869"/>
    <lineage>
        <taxon>Bacteria</taxon>
        <taxon>Pseudomonadati</taxon>
        <taxon>Pseudomonadota</taxon>
        <taxon>Gammaproteobacteria</taxon>
        <taxon>Lysobacterales</taxon>
        <taxon>Lysobacteraceae</taxon>
        <taxon>Luteimonas</taxon>
    </lineage>
</organism>
<protein>
    <submittedName>
        <fullName evidence="1">Uncharacterized protein</fullName>
    </submittedName>
</protein>
<dbReference type="Proteomes" id="UP001430360">
    <property type="component" value="Unassembled WGS sequence"/>
</dbReference>
<evidence type="ECO:0000313" key="1">
    <source>
        <dbReference type="EMBL" id="MCD9096118.1"/>
    </source>
</evidence>
<dbReference type="RefSeq" id="WP_232134593.1">
    <property type="nucleotide sequence ID" value="NZ_CP089507.1"/>
</dbReference>
<keyword evidence="2" id="KW-1185">Reference proteome</keyword>
<name>A0ABS8U9I0_9GAMM</name>
<reference evidence="1" key="2">
    <citation type="journal article" date="2022" name="Syst. Appl. Microbiol.">
        <title>Physiological and genomic characterisation of Luteimonas fraxinea sp. nov., a bacterial species associated with trees tolerant to ash dieback.</title>
        <authorList>
            <person name="Ulrich K."/>
            <person name="Becker R."/>
            <person name="Behrendt U."/>
            <person name="Kube M."/>
            <person name="Schneck V."/>
            <person name="Ulrich A."/>
        </authorList>
    </citation>
    <scope>NUCLEOTIDE SEQUENCE</scope>
    <source>
        <strain evidence="1">A1P009</strain>
    </source>
</reference>
<comment type="caution">
    <text evidence="1">The sequence shown here is derived from an EMBL/GenBank/DDBJ whole genome shotgun (WGS) entry which is preliminary data.</text>
</comment>
<sequence>MGLRIELESALDALAGMIPVWREKLRDPHAFWPQFDALSAKILARARDGDERAAVQARLETMLTDAGCARPGRR</sequence>
<accession>A0ABS8U9I0</accession>
<evidence type="ECO:0000313" key="2">
    <source>
        <dbReference type="Proteomes" id="UP001430360"/>
    </source>
</evidence>
<dbReference type="EMBL" id="JAJQKU010000001">
    <property type="protein sequence ID" value="MCD9096118.1"/>
    <property type="molecule type" value="Genomic_DNA"/>
</dbReference>
<gene>
    <name evidence="1" type="ORF">LTT95_04110</name>
</gene>
<reference evidence="1" key="1">
    <citation type="submission" date="2021-12" db="EMBL/GenBank/DDBJ databases">
        <authorList>
            <person name="Ulrich A."/>
        </authorList>
    </citation>
    <scope>NUCLEOTIDE SEQUENCE</scope>
    <source>
        <strain evidence="1">A1P009</strain>
    </source>
</reference>